<evidence type="ECO:0000259" key="7">
    <source>
        <dbReference type="Pfam" id="PF25954"/>
    </source>
</evidence>
<dbReference type="OrthoDB" id="9813967at2"/>
<comment type="subcellular location">
    <subcellularLocation>
        <location evidence="1">Cell envelope</location>
    </subcellularLocation>
</comment>
<dbReference type="Pfam" id="PF25876">
    <property type="entry name" value="HH_MFP_RND"/>
    <property type="match status" value="1"/>
</dbReference>
<accession>A0A1X7FIL3</accession>
<dbReference type="Proteomes" id="UP000192936">
    <property type="component" value="Unassembled WGS sequence"/>
</dbReference>
<dbReference type="NCBIfam" id="TIGR01730">
    <property type="entry name" value="RND_mfp"/>
    <property type="match status" value="1"/>
</dbReference>
<evidence type="ECO:0000256" key="3">
    <source>
        <dbReference type="ARBA" id="ARBA00022448"/>
    </source>
</evidence>
<dbReference type="Pfam" id="PF25917">
    <property type="entry name" value="BSH_RND"/>
    <property type="match status" value="1"/>
</dbReference>
<dbReference type="Pfam" id="PF25954">
    <property type="entry name" value="Beta-barrel_RND_2"/>
    <property type="match status" value="1"/>
</dbReference>
<proteinExistence type="inferred from homology"/>
<protein>
    <submittedName>
        <fullName evidence="9">RND family efflux transporter, MFP subunit</fullName>
    </submittedName>
</protein>
<dbReference type="STRING" id="286727.SAMN02982917_2887"/>
<dbReference type="Gene3D" id="2.40.30.170">
    <property type="match status" value="1"/>
</dbReference>
<dbReference type="InterPro" id="IPR058624">
    <property type="entry name" value="MdtA-like_HH"/>
</dbReference>
<feature type="domain" description="CusB-like beta-barrel" evidence="7">
    <location>
        <begin position="219"/>
        <end position="290"/>
    </location>
</feature>
<dbReference type="InterPro" id="IPR058625">
    <property type="entry name" value="MdtA-like_BSH"/>
</dbReference>
<dbReference type="EMBL" id="FXAK01000005">
    <property type="protein sequence ID" value="SMF52253.1"/>
    <property type="molecule type" value="Genomic_DNA"/>
</dbReference>
<dbReference type="RefSeq" id="WP_085086393.1">
    <property type="nucleotide sequence ID" value="NZ_FXAK01000005.1"/>
</dbReference>
<dbReference type="Gene3D" id="2.40.50.100">
    <property type="match status" value="1"/>
</dbReference>
<evidence type="ECO:0000259" key="5">
    <source>
        <dbReference type="Pfam" id="PF25876"/>
    </source>
</evidence>
<comment type="similarity">
    <text evidence="2">Belongs to the membrane fusion protein (MFP) (TC 8.A.1) family.</text>
</comment>
<dbReference type="Gene3D" id="2.40.420.20">
    <property type="match status" value="1"/>
</dbReference>
<dbReference type="PANTHER" id="PTHR30469">
    <property type="entry name" value="MULTIDRUG RESISTANCE PROTEIN MDTA"/>
    <property type="match status" value="1"/>
</dbReference>
<dbReference type="InterPro" id="IPR058792">
    <property type="entry name" value="Beta-barrel_RND_2"/>
</dbReference>
<dbReference type="Pfam" id="PF25967">
    <property type="entry name" value="RND-MFP_C"/>
    <property type="match status" value="1"/>
</dbReference>
<dbReference type="AlphaFoldDB" id="A0A1X7FIL3"/>
<organism evidence="9 10">
    <name type="scientific">Azospirillum oryzae</name>
    <dbReference type="NCBI Taxonomy" id="286727"/>
    <lineage>
        <taxon>Bacteria</taxon>
        <taxon>Pseudomonadati</taxon>
        <taxon>Pseudomonadota</taxon>
        <taxon>Alphaproteobacteria</taxon>
        <taxon>Rhodospirillales</taxon>
        <taxon>Azospirillaceae</taxon>
        <taxon>Azospirillum</taxon>
    </lineage>
</organism>
<keyword evidence="4" id="KW-0732">Signal</keyword>
<sequence>MAQFRERRLASAVMATTALLTVAGLLAGCNETHSASTPAEGEVRPVRVATVALEPLVDSVRYPAVIRPRVEADVGFRVGGKVTARLVEVGTRIEPGMPLARLDPTDLQLQIRAAQAQLASAQADAANARSDFQRYASLRNGEWTTRQEYDRRKTTLDKADSKVREVEAQLRVLTNSAQYATLVADEAGIVTATLIEPGQVVAAGQTALRVARLGALEAVANIPEQSVAALPRQKLSVELWSHPGQSIPATLREVSPSADAATRTFQAKIALTDPPPTVQLGMTATVTAAADHGAPVARLPLSALTQREQAPAVWVLSAPDDRLELRPVTVAAYAGDLALIGGGLKDGERVVTAGVHKLDAGQKVRVWTEPAR</sequence>
<gene>
    <name evidence="9" type="ORF">SAMN02982917_2887</name>
</gene>
<evidence type="ECO:0000259" key="6">
    <source>
        <dbReference type="Pfam" id="PF25917"/>
    </source>
</evidence>
<evidence type="ECO:0000256" key="1">
    <source>
        <dbReference type="ARBA" id="ARBA00004196"/>
    </source>
</evidence>
<dbReference type="PROSITE" id="PS51257">
    <property type="entry name" value="PROKAR_LIPOPROTEIN"/>
    <property type="match status" value="1"/>
</dbReference>
<evidence type="ECO:0000313" key="9">
    <source>
        <dbReference type="EMBL" id="SMF52253.1"/>
    </source>
</evidence>
<dbReference type="GO" id="GO:1990281">
    <property type="term" value="C:efflux pump complex"/>
    <property type="evidence" value="ECO:0007669"/>
    <property type="project" value="TreeGrafter"/>
</dbReference>
<keyword evidence="3" id="KW-0813">Transport</keyword>
<feature type="chain" id="PRO_5012823995" evidence="4">
    <location>
        <begin position="28"/>
        <end position="372"/>
    </location>
</feature>
<evidence type="ECO:0000259" key="8">
    <source>
        <dbReference type="Pfam" id="PF25967"/>
    </source>
</evidence>
<evidence type="ECO:0000256" key="4">
    <source>
        <dbReference type="SAM" id="SignalP"/>
    </source>
</evidence>
<name>A0A1X7FIL3_9PROT</name>
<dbReference type="SUPFAM" id="SSF111369">
    <property type="entry name" value="HlyD-like secretion proteins"/>
    <property type="match status" value="1"/>
</dbReference>
<dbReference type="InterPro" id="IPR006143">
    <property type="entry name" value="RND_pump_MFP"/>
</dbReference>
<feature type="domain" description="Multidrug resistance protein MdtA-like alpha-helical hairpin" evidence="5">
    <location>
        <begin position="112"/>
        <end position="170"/>
    </location>
</feature>
<reference evidence="9 10" key="1">
    <citation type="submission" date="2017-04" db="EMBL/GenBank/DDBJ databases">
        <authorList>
            <person name="Afonso C.L."/>
            <person name="Miller P.J."/>
            <person name="Scott M.A."/>
            <person name="Spackman E."/>
            <person name="Goraichik I."/>
            <person name="Dimitrov K.M."/>
            <person name="Suarez D.L."/>
            <person name="Swayne D.E."/>
        </authorList>
    </citation>
    <scope>NUCLEOTIDE SEQUENCE [LARGE SCALE GENOMIC DNA]</scope>
    <source>
        <strain evidence="9 10">A2P</strain>
    </source>
</reference>
<dbReference type="Gene3D" id="1.10.287.470">
    <property type="entry name" value="Helix hairpin bin"/>
    <property type="match status" value="1"/>
</dbReference>
<evidence type="ECO:0000256" key="2">
    <source>
        <dbReference type="ARBA" id="ARBA00009477"/>
    </source>
</evidence>
<dbReference type="PANTHER" id="PTHR30469:SF15">
    <property type="entry name" value="HLYD FAMILY OF SECRETION PROTEINS"/>
    <property type="match status" value="1"/>
</dbReference>
<dbReference type="GO" id="GO:0015562">
    <property type="term" value="F:efflux transmembrane transporter activity"/>
    <property type="evidence" value="ECO:0007669"/>
    <property type="project" value="TreeGrafter"/>
</dbReference>
<evidence type="ECO:0000313" key="10">
    <source>
        <dbReference type="Proteomes" id="UP000192936"/>
    </source>
</evidence>
<feature type="signal peptide" evidence="4">
    <location>
        <begin position="1"/>
        <end position="27"/>
    </location>
</feature>
<dbReference type="InterPro" id="IPR058627">
    <property type="entry name" value="MdtA-like_C"/>
</dbReference>
<feature type="domain" description="Multidrug resistance protein MdtA-like barrel-sandwich hybrid" evidence="6">
    <location>
        <begin position="72"/>
        <end position="208"/>
    </location>
</feature>
<feature type="domain" description="Multidrug resistance protein MdtA-like C-terminal permuted SH3" evidence="8">
    <location>
        <begin position="300"/>
        <end position="356"/>
    </location>
</feature>